<evidence type="ECO:0000313" key="3">
    <source>
        <dbReference type="Proteomes" id="UP001252243"/>
    </source>
</evidence>
<dbReference type="Pfam" id="PF06197">
    <property type="entry name" value="DUF998"/>
    <property type="match status" value="1"/>
</dbReference>
<keyword evidence="3" id="KW-1185">Reference proteome</keyword>
<dbReference type="EMBL" id="JAVDVQ010000006">
    <property type="protein sequence ID" value="MDR7082432.1"/>
    <property type="molecule type" value="Genomic_DNA"/>
</dbReference>
<feature type="transmembrane region" description="Helical" evidence="1">
    <location>
        <begin position="80"/>
        <end position="98"/>
    </location>
</feature>
<dbReference type="Proteomes" id="UP001252243">
    <property type="component" value="Unassembled WGS sequence"/>
</dbReference>
<dbReference type="InterPro" id="IPR009339">
    <property type="entry name" value="DUF998"/>
</dbReference>
<feature type="transmembrane region" description="Helical" evidence="1">
    <location>
        <begin position="119"/>
        <end position="142"/>
    </location>
</feature>
<sequence>MTAFTHSVAACAAYYSLGAVAIAILCVIALHKLEPEFDPSWRMLSEYSLGRYGVIMRISFILGGTGVAASGVALWQPAGLLAVGLPVVALGPIGAAFVDTDPITTPRSEITGRGKVHAGLGSLFILGFPVAATCAGIGAAMHSPAGQILAWAAIIPWAGLILFLGATFRFGQPDAIGKPEVRIGWPNRFNMLAYLAWVALAGGLTLIQVL</sequence>
<protein>
    <recommendedName>
        <fullName evidence="4">DUF998 domain-containing protein</fullName>
    </recommendedName>
</protein>
<gene>
    <name evidence="2" type="ORF">J2X01_001721</name>
</gene>
<accession>A0ABU1UB57</accession>
<evidence type="ECO:0000313" key="2">
    <source>
        <dbReference type="EMBL" id="MDR7082432.1"/>
    </source>
</evidence>
<reference evidence="2 3" key="1">
    <citation type="submission" date="2023-07" db="EMBL/GenBank/DDBJ databases">
        <title>Sorghum-associated microbial communities from plants grown in Nebraska, USA.</title>
        <authorList>
            <person name="Schachtman D."/>
        </authorList>
    </citation>
    <scope>NUCLEOTIDE SEQUENCE [LARGE SCALE GENOMIC DNA]</scope>
    <source>
        <strain evidence="2 3">BE167</strain>
    </source>
</reference>
<keyword evidence="1" id="KW-0812">Transmembrane</keyword>
<name>A0ABU1UB57_9MICC</name>
<evidence type="ECO:0000256" key="1">
    <source>
        <dbReference type="SAM" id="Phobius"/>
    </source>
</evidence>
<feature type="transmembrane region" description="Helical" evidence="1">
    <location>
        <begin position="191"/>
        <end position="209"/>
    </location>
</feature>
<proteinExistence type="predicted"/>
<evidence type="ECO:0008006" key="4">
    <source>
        <dbReference type="Google" id="ProtNLM"/>
    </source>
</evidence>
<keyword evidence="1" id="KW-0472">Membrane</keyword>
<feature type="transmembrane region" description="Helical" evidence="1">
    <location>
        <begin position="54"/>
        <end position="74"/>
    </location>
</feature>
<feature type="transmembrane region" description="Helical" evidence="1">
    <location>
        <begin position="148"/>
        <end position="170"/>
    </location>
</feature>
<dbReference type="RefSeq" id="WP_310055632.1">
    <property type="nucleotide sequence ID" value="NZ_JAVDVQ010000006.1"/>
</dbReference>
<keyword evidence="1" id="KW-1133">Transmembrane helix</keyword>
<comment type="caution">
    <text evidence="2">The sequence shown here is derived from an EMBL/GenBank/DDBJ whole genome shotgun (WGS) entry which is preliminary data.</text>
</comment>
<organism evidence="2 3">
    <name type="scientific">Arthrobacter ginsengisoli</name>
    <dbReference type="NCBI Taxonomy" id="1356565"/>
    <lineage>
        <taxon>Bacteria</taxon>
        <taxon>Bacillati</taxon>
        <taxon>Actinomycetota</taxon>
        <taxon>Actinomycetes</taxon>
        <taxon>Micrococcales</taxon>
        <taxon>Micrococcaceae</taxon>
        <taxon>Arthrobacter</taxon>
    </lineage>
</organism>
<feature type="transmembrane region" description="Helical" evidence="1">
    <location>
        <begin position="12"/>
        <end position="33"/>
    </location>
</feature>